<keyword evidence="5" id="KW-1185">Reference proteome</keyword>
<dbReference type="EMBL" id="CP034235">
    <property type="protein sequence ID" value="QGQ99595.1"/>
    <property type="molecule type" value="Genomic_DNA"/>
</dbReference>
<dbReference type="PANTHER" id="PTHR43080:SF26">
    <property type="entry name" value="REGULATORY PROTEIN"/>
    <property type="match status" value="1"/>
</dbReference>
<dbReference type="Proteomes" id="UP000426246">
    <property type="component" value="Chromosome"/>
</dbReference>
<reference evidence="5" key="1">
    <citation type="submission" date="2018-11" db="EMBL/GenBank/DDBJ databases">
        <title>Complete genome sequence of Paenibacillus sp. ML311-T8.</title>
        <authorList>
            <person name="Nam Y.-D."/>
            <person name="Kang J."/>
            <person name="Chung W.-H."/>
            <person name="Park Y.S."/>
        </authorList>
    </citation>
    <scope>NUCLEOTIDE SEQUENCE [LARGE SCALE GENOMIC DNA]</scope>
    <source>
        <strain evidence="5">ML311-T8</strain>
    </source>
</reference>
<evidence type="ECO:0000259" key="3">
    <source>
        <dbReference type="PROSITE" id="PS51371"/>
    </source>
</evidence>
<dbReference type="PROSITE" id="PS51371">
    <property type="entry name" value="CBS"/>
    <property type="match status" value="2"/>
</dbReference>
<dbReference type="InterPro" id="IPR051257">
    <property type="entry name" value="Diverse_CBS-Domain"/>
</dbReference>
<sequence>MSKANEVMVSKVITVAENALVLDVLKHFITHRISGLPVVNSANEVVGFISDGDLLKSIGHHKPMMIDAISVAYSGIWYDQEGIEDKIKELLQLNVLELATRKVISVDYDAEIGDVSEILGQKKIKKVPVLQDGKLVGIISRGDLLRFVGSRFL</sequence>
<dbReference type="InterPro" id="IPR046342">
    <property type="entry name" value="CBS_dom_sf"/>
</dbReference>
<accession>A0A6B8RVE1</accession>
<evidence type="ECO:0000313" key="5">
    <source>
        <dbReference type="Proteomes" id="UP000426246"/>
    </source>
</evidence>
<gene>
    <name evidence="4" type="ORF">EHS13_34405</name>
</gene>
<dbReference type="Gene3D" id="3.10.580.10">
    <property type="entry name" value="CBS-domain"/>
    <property type="match status" value="1"/>
</dbReference>
<dbReference type="OrthoDB" id="9790355at2"/>
<dbReference type="KEGG" id="ppsc:EHS13_34405"/>
<dbReference type="AlphaFoldDB" id="A0A6B8RVE1"/>
<protein>
    <submittedName>
        <fullName evidence="4">CBS domain-containing protein</fullName>
    </submittedName>
</protein>
<dbReference type="SUPFAM" id="SSF54631">
    <property type="entry name" value="CBS-domain pair"/>
    <property type="match status" value="1"/>
</dbReference>
<organism evidence="4 5">
    <name type="scientific">Paenibacillus psychroresistens</name>
    <dbReference type="NCBI Taxonomy" id="1778678"/>
    <lineage>
        <taxon>Bacteria</taxon>
        <taxon>Bacillati</taxon>
        <taxon>Bacillota</taxon>
        <taxon>Bacilli</taxon>
        <taxon>Bacillales</taxon>
        <taxon>Paenibacillaceae</taxon>
        <taxon>Paenibacillus</taxon>
    </lineage>
</organism>
<evidence type="ECO:0000256" key="2">
    <source>
        <dbReference type="PROSITE-ProRule" id="PRU00703"/>
    </source>
</evidence>
<dbReference type="PANTHER" id="PTHR43080">
    <property type="entry name" value="CBS DOMAIN-CONTAINING PROTEIN CBSX3, MITOCHONDRIAL"/>
    <property type="match status" value="1"/>
</dbReference>
<name>A0A6B8RVE1_9BACL</name>
<keyword evidence="1 2" id="KW-0129">CBS domain</keyword>
<feature type="domain" description="CBS" evidence="3">
    <location>
        <begin position="8"/>
        <end position="64"/>
    </location>
</feature>
<dbReference type="SMART" id="SM00116">
    <property type="entry name" value="CBS"/>
    <property type="match status" value="2"/>
</dbReference>
<proteinExistence type="predicted"/>
<evidence type="ECO:0000256" key="1">
    <source>
        <dbReference type="ARBA" id="ARBA00023122"/>
    </source>
</evidence>
<dbReference type="Pfam" id="PF00571">
    <property type="entry name" value="CBS"/>
    <property type="match status" value="2"/>
</dbReference>
<evidence type="ECO:0000313" key="4">
    <source>
        <dbReference type="EMBL" id="QGQ99595.1"/>
    </source>
</evidence>
<dbReference type="RefSeq" id="WP_155704760.1">
    <property type="nucleotide sequence ID" value="NZ_CP034235.1"/>
</dbReference>
<dbReference type="InterPro" id="IPR000644">
    <property type="entry name" value="CBS_dom"/>
</dbReference>
<feature type="domain" description="CBS" evidence="3">
    <location>
        <begin position="99"/>
        <end position="153"/>
    </location>
</feature>
<dbReference type="CDD" id="cd04586">
    <property type="entry name" value="CBS_pair_BON_assoc"/>
    <property type="match status" value="1"/>
</dbReference>